<dbReference type="RefSeq" id="WP_236629815.1">
    <property type="nucleotide sequence ID" value="NZ_KN234761.1"/>
</dbReference>
<dbReference type="EMBL" id="AUVB01000080">
    <property type="protein sequence ID" value="KGE02879.1"/>
    <property type="molecule type" value="Genomic_DNA"/>
</dbReference>
<keyword evidence="2 7" id="KW-0349">Heme</keyword>
<dbReference type="Proteomes" id="UP000029640">
    <property type="component" value="Unassembled WGS sequence"/>
</dbReference>
<feature type="binding site" description="axial binding residue" evidence="6">
    <location>
        <position position="149"/>
    </location>
    <ligand>
        <name>heme c</name>
        <dbReference type="ChEBI" id="CHEBI:61717"/>
    </ligand>
    <ligandPart>
        <name>Fe</name>
        <dbReference type="ChEBI" id="CHEBI:18248"/>
    </ligandPart>
</feature>
<sequence>MPMPLKRILAATTVAATLFTAPLVSARLDSKEPLQSYRQSYFAIVAMNFGPIADMVKGDIPWDLEMLQGWAKDLETVTELNLLRGFAPGSEKGTTRAKPAIWDNMDDFEAKLTDLSDAAKALDKAAEGGDRAAIAEAVKATGGTCKACHDDYKSKDYLY</sequence>
<organism evidence="9 10">
    <name type="scientific">Pseudohaliea rubra DSM 19751</name>
    <dbReference type="NCBI Taxonomy" id="1265313"/>
    <lineage>
        <taxon>Bacteria</taxon>
        <taxon>Pseudomonadati</taxon>
        <taxon>Pseudomonadota</taxon>
        <taxon>Gammaproteobacteria</taxon>
        <taxon>Cellvibrionales</taxon>
        <taxon>Halieaceae</taxon>
        <taxon>Pseudohaliea</taxon>
    </lineage>
</organism>
<evidence type="ECO:0000256" key="1">
    <source>
        <dbReference type="ARBA" id="ARBA00022448"/>
    </source>
</evidence>
<evidence type="ECO:0000256" key="3">
    <source>
        <dbReference type="ARBA" id="ARBA00022723"/>
    </source>
</evidence>
<dbReference type="GO" id="GO:0042597">
    <property type="term" value="C:periplasmic space"/>
    <property type="evidence" value="ECO:0007669"/>
    <property type="project" value="InterPro"/>
</dbReference>
<evidence type="ECO:0000256" key="4">
    <source>
        <dbReference type="ARBA" id="ARBA00022982"/>
    </source>
</evidence>
<keyword evidence="1" id="KW-0813">Transport</keyword>
<protein>
    <submittedName>
        <fullName evidence="9">Putative c'cytochrome</fullName>
    </submittedName>
</protein>
<dbReference type="eggNOG" id="COG3909">
    <property type="taxonomic scope" value="Bacteria"/>
</dbReference>
<dbReference type="InterPro" id="IPR012127">
    <property type="entry name" value="Cyt_c_prime"/>
</dbReference>
<dbReference type="PIRSF" id="PIRSF000027">
    <property type="entry name" value="Cytc_c_prime"/>
    <property type="match status" value="1"/>
</dbReference>
<dbReference type="HOGENOM" id="CLU_106713_4_0_6"/>
<comment type="PTM">
    <text evidence="7">Binds 1 heme group per subunit.</text>
</comment>
<dbReference type="PRINTS" id="PR00608">
    <property type="entry name" value="CYTCHROMECII"/>
</dbReference>
<evidence type="ECO:0000313" key="10">
    <source>
        <dbReference type="Proteomes" id="UP000029640"/>
    </source>
</evidence>
<dbReference type="InterPro" id="IPR002321">
    <property type="entry name" value="Cyt_c_II"/>
</dbReference>
<feature type="signal peptide" evidence="8">
    <location>
        <begin position="1"/>
        <end position="26"/>
    </location>
</feature>
<dbReference type="STRING" id="1265313.HRUBRA_02523"/>
<proteinExistence type="predicted"/>
<reference evidence="9 10" key="1">
    <citation type="journal article" date="2014" name="Genome Announc.">
        <title>Genome Sequence of Gammaproteobacterial Pseudohaliea rubra Type Strain DSM 19751, Isolated from Coastal Seawater of the Mediterranean Sea.</title>
        <authorList>
            <person name="Spring S."/>
            <person name="Fiebig A."/>
            <person name="Riedel T."/>
            <person name="Goker M."/>
            <person name="Klenk H.P."/>
        </authorList>
    </citation>
    <scope>NUCLEOTIDE SEQUENCE [LARGE SCALE GENOMIC DNA]</scope>
    <source>
        <strain evidence="9 10">DSM 19751</strain>
    </source>
</reference>
<dbReference type="GO" id="GO:0022900">
    <property type="term" value="P:electron transport chain"/>
    <property type="evidence" value="ECO:0007669"/>
    <property type="project" value="InterPro"/>
</dbReference>
<keyword evidence="5 6" id="KW-0408">Iron</keyword>
<dbReference type="SUPFAM" id="SSF47175">
    <property type="entry name" value="Cytochromes"/>
    <property type="match status" value="1"/>
</dbReference>
<dbReference type="InterPro" id="IPR015984">
    <property type="entry name" value="Cyt_c_prime_subgr"/>
</dbReference>
<dbReference type="PROSITE" id="PS51009">
    <property type="entry name" value="CYTCII"/>
    <property type="match status" value="1"/>
</dbReference>
<keyword evidence="10" id="KW-1185">Reference proteome</keyword>
<dbReference type="AlphaFoldDB" id="A0A095WW50"/>
<name>A0A095WW50_9GAMM</name>
<evidence type="ECO:0000256" key="6">
    <source>
        <dbReference type="PIRSR" id="PIRSR000027-1"/>
    </source>
</evidence>
<feature type="binding site" description="covalent" evidence="7">
    <location>
        <position position="145"/>
    </location>
    <ligand>
        <name>heme c</name>
        <dbReference type="ChEBI" id="CHEBI:61717"/>
    </ligand>
</feature>
<evidence type="ECO:0000256" key="8">
    <source>
        <dbReference type="SAM" id="SignalP"/>
    </source>
</evidence>
<evidence type="ECO:0000256" key="5">
    <source>
        <dbReference type="ARBA" id="ARBA00023004"/>
    </source>
</evidence>
<keyword evidence="8" id="KW-0732">Signal</keyword>
<accession>A0A095WW50</accession>
<feature type="binding site" description="covalent" evidence="7">
    <location>
        <position position="148"/>
    </location>
    <ligand>
        <name>heme c</name>
        <dbReference type="ChEBI" id="CHEBI:61717"/>
    </ligand>
</feature>
<dbReference type="Pfam" id="PF01322">
    <property type="entry name" value="Cytochrom_C_2"/>
    <property type="match status" value="1"/>
</dbReference>
<keyword evidence="3 6" id="KW-0479">Metal-binding</keyword>
<evidence type="ECO:0000256" key="7">
    <source>
        <dbReference type="PIRSR" id="PIRSR000027-2"/>
    </source>
</evidence>
<comment type="caution">
    <text evidence="9">The sequence shown here is derived from an EMBL/GenBank/DDBJ whole genome shotgun (WGS) entry which is preliminary data.</text>
</comment>
<dbReference type="InterPro" id="IPR010980">
    <property type="entry name" value="Cyt_c/b562"/>
</dbReference>
<dbReference type="GO" id="GO:0009055">
    <property type="term" value="F:electron transfer activity"/>
    <property type="evidence" value="ECO:0007669"/>
    <property type="project" value="InterPro"/>
</dbReference>
<feature type="chain" id="PRO_5001913709" evidence="8">
    <location>
        <begin position="27"/>
        <end position="159"/>
    </location>
</feature>
<dbReference type="GO" id="GO:0005506">
    <property type="term" value="F:iron ion binding"/>
    <property type="evidence" value="ECO:0007669"/>
    <property type="project" value="InterPro"/>
</dbReference>
<dbReference type="GO" id="GO:0020037">
    <property type="term" value="F:heme binding"/>
    <property type="evidence" value="ECO:0007669"/>
    <property type="project" value="InterPro"/>
</dbReference>
<dbReference type="Gene3D" id="1.20.120.10">
    <property type="entry name" value="Cytochrome c/b562"/>
    <property type="match status" value="1"/>
</dbReference>
<evidence type="ECO:0000256" key="2">
    <source>
        <dbReference type="ARBA" id="ARBA00022617"/>
    </source>
</evidence>
<gene>
    <name evidence="9" type="ORF">HRUBRA_02523</name>
</gene>
<keyword evidence="4" id="KW-0249">Electron transport</keyword>
<evidence type="ECO:0000313" key="9">
    <source>
        <dbReference type="EMBL" id="KGE02879.1"/>
    </source>
</evidence>